<protein>
    <submittedName>
        <fullName evidence="3">Uncharacterized protein</fullName>
    </submittedName>
</protein>
<dbReference type="EMBL" id="DXFQ01000036">
    <property type="protein sequence ID" value="HIX19402.1"/>
    <property type="molecule type" value="Genomic_DNA"/>
</dbReference>
<proteinExistence type="predicted"/>
<evidence type="ECO:0000256" key="1">
    <source>
        <dbReference type="SAM" id="Coils"/>
    </source>
</evidence>
<reference evidence="3" key="1">
    <citation type="journal article" date="2021" name="PeerJ">
        <title>Extensive microbial diversity within the chicken gut microbiome revealed by metagenomics and culture.</title>
        <authorList>
            <person name="Gilroy R."/>
            <person name="Ravi A."/>
            <person name="Getino M."/>
            <person name="Pursley I."/>
            <person name="Horton D.L."/>
            <person name="Alikhan N.F."/>
            <person name="Baker D."/>
            <person name="Gharbi K."/>
            <person name="Hall N."/>
            <person name="Watson M."/>
            <person name="Adriaenssens E.M."/>
            <person name="Foster-Nyarko E."/>
            <person name="Jarju S."/>
            <person name="Secka A."/>
            <person name="Antonio M."/>
            <person name="Oren A."/>
            <person name="Chaudhuri R.R."/>
            <person name="La Ragione R."/>
            <person name="Hildebrand F."/>
            <person name="Pallen M.J."/>
        </authorList>
    </citation>
    <scope>NUCLEOTIDE SEQUENCE</scope>
    <source>
        <strain evidence="3">14975</strain>
    </source>
</reference>
<keyword evidence="1" id="KW-0175">Coiled coil</keyword>
<dbReference type="AlphaFoldDB" id="A0A9D2AGT3"/>
<feature type="coiled-coil region" evidence="1">
    <location>
        <begin position="143"/>
        <end position="196"/>
    </location>
</feature>
<organism evidence="3 4">
    <name type="scientific">Candidatus Akkermansia intestinigallinarum</name>
    <dbReference type="NCBI Taxonomy" id="2838431"/>
    <lineage>
        <taxon>Bacteria</taxon>
        <taxon>Pseudomonadati</taxon>
        <taxon>Verrucomicrobiota</taxon>
        <taxon>Verrucomicrobiia</taxon>
        <taxon>Verrucomicrobiales</taxon>
        <taxon>Akkermansiaceae</taxon>
        <taxon>Akkermansia</taxon>
    </lineage>
</organism>
<gene>
    <name evidence="3" type="ORF">H9862_02220</name>
</gene>
<feature type="transmembrane region" description="Helical" evidence="2">
    <location>
        <begin position="6"/>
        <end position="24"/>
    </location>
</feature>
<keyword evidence="2" id="KW-0812">Transmembrane</keyword>
<comment type="caution">
    <text evidence="3">The sequence shown here is derived from an EMBL/GenBank/DDBJ whole genome shotgun (WGS) entry which is preliminary data.</text>
</comment>
<evidence type="ECO:0000256" key="2">
    <source>
        <dbReference type="SAM" id="Phobius"/>
    </source>
</evidence>
<keyword evidence="2" id="KW-0472">Membrane</keyword>
<dbReference type="Proteomes" id="UP000823964">
    <property type="component" value="Unassembled WGS sequence"/>
</dbReference>
<reference evidence="3" key="2">
    <citation type="submission" date="2021-04" db="EMBL/GenBank/DDBJ databases">
        <authorList>
            <person name="Gilroy R."/>
        </authorList>
    </citation>
    <scope>NUCLEOTIDE SEQUENCE</scope>
    <source>
        <strain evidence="3">14975</strain>
    </source>
</reference>
<evidence type="ECO:0000313" key="3">
    <source>
        <dbReference type="EMBL" id="HIX19402.1"/>
    </source>
</evidence>
<accession>A0A9D2AGT3</accession>
<evidence type="ECO:0000313" key="4">
    <source>
        <dbReference type="Proteomes" id="UP000823964"/>
    </source>
</evidence>
<sequence length="207" mass="22923">MSLKWIITSAAGVVIVVGAWSIFYPERSAKTLASVEATGAVAVDRLISAMEERVGKTDVALEHYKTALAAKRKALIDLKALKLDTERKANDLAVKIEGIKAAGDTQALAIKGKEKKTYDEMLVSLTERIDRQEAAYKEFTLFVRNKKVELDSLKAQATALRSELKAMQGGESDYALKRAQELEEEVRSTCSRLEAEMDITKLDEELQ</sequence>
<keyword evidence="2" id="KW-1133">Transmembrane helix</keyword>
<name>A0A9D2AGT3_9BACT</name>